<comment type="similarity">
    <text evidence="7">Belongs to the GHMP kinase family. Homoserine kinase subfamily.</text>
</comment>
<dbReference type="Gene3D" id="3.30.70.890">
    <property type="entry name" value="GHMP kinase, C-terminal domain"/>
    <property type="match status" value="1"/>
</dbReference>
<dbReference type="EnsemblBacteria" id="ABF40481">
    <property type="protein sequence ID" value="ABF40481"/>
    <property type="gene ID" value="Acid345_1479"/>
</dbReference>
<gene>
    <name evidence="7" type="primary">thrB</name>
    <name evidence="11" type="ordered locus">Acid345_1479</name>
</gene>
<evidence type="ECO:0000313" key="11">
    <source>
        <dbReference type="EMBL" id="ABF40481.1"/>
    </source>
</evidence>
<dbReference type="Pfam" id="PF00288">
    <property type="entry name" value="GHMP_kinases_N"/>
    <property type="match status" value="1"/>
</dbReference>
<organism evidence="11 12">
    <name type="scientific">Koribacter versatilis (strain Ellin345)</name>
    <dbReference type="NCBI Taxonomy" id="204669"/>
    <lineage>
        <taxon>Bacteria</taxon>
        <taxon>Pseudomonadati</taxon>
        <taxon>Acidobacteriota</taxon>
        <taxon>Terriglobia</taxon>
        <taxon>Terriglobales</taxon>
        <taxon>Candidatus Korobacteraceae</taxon>
        <taxon>Candidatus Korobacter</taxon>
    </lineage>
</organism>
<keyword evidence="5 7" id="KW-0418">Kinase</keyword>
<dbReference type="GO" id="GO:0004413">
    <property type="term" value="F:homoserine kinase activity"/>
    <property type="evidence" value="ECO:0007669"/>
    <property type="project" value="UniProtKB-UniRule"/>
</dbReference>
<dbReference type="InterPro" id="IPR020568">
    <property type="entry name" value="Ribosomal_Su5_D2-typ_SF"/>
</dbReference>
<evidence type="ECO:0000259" key="10">
    <source>
        <dbReference type="Pfam" id="PF08544"/>
    </source>
</evidence>
<dbReference type="PANTHER" id="PTHR20861:SF1">
    <property type="entry name" value="HOMOSERINE KINASE"/>
    <property type="match status" value="1"/>
</dbReference>
<evidence type="ECO:0000256" key="3">
    <source>
        <dbReference type="ARBA" id="ARBA00022697"/>
    </source>
</evidence>
<reference evidence="11 12" key="1">
    <citation type="journal article" date="2009" name="Appl. Environ. Microbiol.">
        <title>Three genomes from the phylum Acidobacteria provide insight into the lifestyles of these microorganisms in soils.</title>
        <authorList>
            <person name="Ward N.L."/>
            <person name="Challacombe J.F."/>
            <person name="Janssen P.H."/>
            <person name="Henrissat B."/>
            <person name="Coutinho P.M."/>
            <person name="Wu M."/>
            <person name="Xie G."/>
            <person name="Haft D.H."/>
            <person name="Sait M."/>
            <person name="Badger J."/>
            <person name="Barabote R.D."/>
            <person name="Bradley B."/>
            <person name="Brettin T.S."/>
            <person name="Brinkac L.M."/>
            <person name="Bruce D."/>
            <person name="Creasy T."/>
            <person name="Daugherty S.C."/>
            <person name="Davidsen T.M."/>
            <person name="DeBoy R.T."/>
            <person name="Detter J.C."/>
            <person name="Dodson R.J."/>
            <person name="Durkin A.S."/>
            <person name="Ganapathy A."/>
            <person name="Gwinn-Giglio M."/>
            <person name="Han C.S."/>
            <person name="Khouri H."/>
            <person name="Kiss H."/>
            <person name="Kothari S.P."/>
            <person name="Madupu R."/>
            <person name="Nelson K.E."/>
            <person name="Nelson W.C."/>
            <person name="Paulsen I."/>
            <person name="Penn K."/>
            <person name="Ren Q."/>
            <person name="Rosovitz M.J."/>
            <person name="Selengut J.D."/>
            <person name="Shrivastava S."/>
            <person name="Sullivan S.A."/>
            <person name="Tapia R."/>
            <person name="Thompson L.S."/>
            <person name="Watkins K.L."/>
            <person name="Yang Q."/>
            <person name="Yu C."/>
            <person name="Zafar N."/>
            <person name="Zhou L."/>
            <person name="Kuske C.R."/>
        </authorList>
    </citation>
    <scope>NUCLEOTIDE SEQUENCE [LARGE SCALE GENOMIC DNA]</scope>
    <source>
        <strain evidence="11 12">Ellin345</strain>
    </source>
</reference>
<dbReference type="GO" id="GO:0009088">
    <property type="term" value="P:threonine biosynthetic process"/>
    <property type="evidence" value="ECO:0007669"/>
    <property type="project" value="UniProtKB-UniRule"/>
</dbReference>
<dbReference type="PIRSF" id="PIRSF000676">
    <property type="entry name" value="Homoser_kin"/>
    <property type="match status" value="1"/>
</dbReference>
<dbReference type="InterPro" id="IPR006204">
    <property type="entry name" value="GHMP_kinase_N_dom"/>
</dbReference>
<dbReference type="SUPFAM" id="SSF54211">
    <property type="entry name" value="Ribosomal protein S5 domain 2-like"/>
    <property type="match status" value="1"/>
</dbReference>
<dbReference type="UniPathway" id="UPA00050">
    <property type="reaction ID" value="UER00064"/>
</dbReference>
<keyword evidence="7" id="KW-0963">Cytoplasm</keyword>
<dbReference type="KEGG" id="aba:Acid345_1479"/>
<dbReference type="NCBIfam" id="TIGR00191">
    <property type="entry name" value="thrB"/>
    <property type="match status" value="1"/>
</dbReference>
<keyword evidence="12" id="KW-1185">Reference proteome</keyword>
<dbReference type="EC" id="2.7.1.39" evidence="7 8"/>
<name>Q1IRL9_KORVE</name>
<dbReference type="eggNOG" id="COG0083">
    <property type="taxonomic scope" value="Bacteria"/>
</dbReference>
<evidence type="ECO:0000313" key="12">
    <source>
        <dbReference type="Proteomes" id="UP000002432"/>
    </source>
</evidence>
<keyword evidence="6 7" id="KW-0067">ATP-binding</keyword>
<dbReference type="PANTHER" id="PTHR20861">
    <property type="entry name" value="HOMOSERINE/4-DIPHOSPHOCYTIDYL-2-C-METHYL-D-ERYTHRITOL KINASE"/>
    <property type="match status" value="1"/>
</dbReference>
<evidence type="ECO:0000256" key="2">
    <source>
        <dbReference type="ARBA" id="ARBA00022679"/>
    </source>
</evidence>
<feature type="domain" description="GHMP kinase C-terminal" evidence="10">
    <location>
        <begin position="206"/>
        <end position="275"/>
    </location>
</feature>
<dbReference type="GO" id="GO:0005524">
    <property type="term" value="F:ATP binding"/>
    <property type="evidence" value="ECO:0007669"/>
    <property type="project" value="UniProtKB-UniRule"/>
</dbReference>
<feature type="binding site" evidence="7">
    <location>
        <begin position="91"/>
        <end position="101"/>
    </location>
    <ligand>
        <name>ATP</name>
        <dbReference type="ChEBI" id="CHEBI:30616"/>
    </ligand>
</feature>
<evidence type="ECO:0000256" key="6">
    <source>
        <dbReference type="ARBA" id="ARBA00022840"/>
    </source>
</evidence>
<dbReference type="HAMAP" id="MF_00384">
    <property type="entry name" value="Homoser_kinase"/>
    <property type="match status" value="1"/>
</dbReference>
<evidence type="ECO:0000256" key="7">
    <source>
        <dbReference type="HAMAP-Rule" id="MF_00384"/>
    </source>
</evidence>
<comment type="pathway">
    <text evidence="7">Amino-acid biosynthesis; L-threonine biosynthesis; L-threonine from L-aspartate: step 4/5.</text>
</comment>
<dbReference type="InterPro" id="IPR013750">
    <property type="entry name" value="GHMP_kinase_C_dom"/>
</dbReference>
<dbReference type="EMBL" id="CP000360">
    <property type="protein sequence ID" value="ABF40481.1"/>
    <property type="molecule type" value="Genomic_DNA"/>
</dbReference>
<comment type="subcellular location">
    <subcellularLocation>
        <location evidence="7">Cytoplasm</location>
    </subcellularLocation>
</comment>
<evidence type="ECO:0000256" key="5">
    <source>
        <dbReference type="ARBA" id="ARBA00022777"/>
    </source>
</evidence>
<dbReference type="InterPro" id="IPR000870">
    <property type="entry name" value="Homoserine_kinase"/>
</dbReference>
<feature type="domain" description="GHMP kinase N-terminal" evidence="9">
    <location>
        <begin position="62"/>
        <end position="143"/>
    </location>
</feature>
<dbReference type="RefSeq" id="WP_011522283.1">
    <property type="nucleotide sequence ID" value="NC_008009.1"/>
</dbReference>
<dbReference type="Gene3D" id="3.30.230.10">
    <property type="match status" value="1"/>
</dbReference>
<keyword evidence="2 7" id="KW-0808">Transferase</keyword>
<comment type="function">
    <text evidence="7">Catalyzes the ATP-dependent phosphorylation of L-homoserine to L-homoserine phosphate.</text>
</comment>
<dbReference type="Proteomes" id="UP000002432">
    <property type="component" value="Chromosome"/>
</dbReference>
<dbReference type="AlphaFoldDB" id="Q1IRL9"/>
<sequence length="315" mass="34046">MSALAERGEIEITVPASVANLGPGFDVLAVAVQLYLRLKVRAIEGRNELRFNFIGQQLKGDNYIERAFNFLARQHSGSFPSLEVDVHCDIPIRSGLGSSAAATVAGLRLYEAIMEPMQARDLLNAAVALEGHPDNVSAALLGGMTASCQLPDGSTSAVSMPWPASLCLIVATPEYNLSTSAARSVLPERVSRHDAVFNLQRMAHLLHALQSEDFSLLHEALSDRLHQPHRQKLIPGLDQALMLDHPDILGVCLSGAGPSIVCFATQSFSEIERMLANIYEGLGLPYQVRTLAVHRNDEAPVSEVPPNEPDPSVFA</sequence>
<accession>Q1IRL9</accession>
<evidence type="ECO:0000256" key="1">
    <source>
        <dbReference type="ARBA" id="ARBA00022605"/>
    </source>
</evidence>
<dbReference type="OrthoDB" id="9769912at2"/>
<evidence type="ECO:0000256" key="8">
    <source>
        <dbReference type="NCBIfam" id="TIGR00191"/>
    </source>
</evidence>
<keyword evidence="4 7" id="KW-0547">Nucleotide-binding</keyword>
<dbReference type="STRING" id="204669.Acid345_1479"/>
<dbReference type="GO" id="GO:0005737">
    <property type="term" value="C:cytoplasm"/>
    <property type="evidence" value="ECO:0007669"/>
    <property type="project" value="UniProtKB-SubCell"/>
</dbReference>
<dbReference type="InterPro" id="IPR036554">
    <property type="entry name" value="GHMP_kinase_C_sf"/>
</dbReference>
<dbReference type="InterPro" id="IPR014721">
    <property type="entry name" value="Ribsml_uS5_D2-typ_fold_subgr"/>
</dbReference>
<keyword evidence="1 7" id="KW-0028">Amino-acid biosynthesis</keyword>
<dbReference type="PRINTS" id="PR00958">
    <property type="entry name" value="HOMSERKINASE"/>
</dbReference>
<dbReference type="Pfam" id="PF08544">
    <property type="entry name" value="GHMP_kinases_C"/>
    <property type="match status" value="1"/>
</dbReference>
<protein>
    <recommendedName>
        <fullName evidence="7 8">Homoserine kinase</fullName>
        <shortName evidence="7">HK</shortName>
        <shortName evidence="7">HSK</shortName>
        <ecNumber evidence="7 8">2.7.1.39</ecNumber>
    </recommendedName>
</protein>
<evidence type="ECO:0000259" key="9">
    <source>
        <dbReference type="Pfam" id="PF00288"/>
    </source>
</evidence>
<dbReference type="SUPFAM" id="SSF55060">
    <property type="entry name" value="GHMP Kinase, C-terminal domain"/>
    <property type="match status" value="1"/>
</dbReference>
<comment type="catalytic activity">
    <reaction evidence="7">
        <text>L-homoserine + ATP = O-phospho-L-homoserine + ADP + H(+)</text>
        <dbReference type="Rhea" id="RHEA:13985"/>
        <dbReference type="ChEBI" id="CHEBI:15378"/>
        <dbReference type="ChEBI" id="CHEBI:30616"/>
        <dbReference type="ChEBI" id="CHEBI:57476"/>
        <dbReference type="ChEBI" id="CHEBI:57590"/>
        <dbReference type="ChEBI" id="CHEBI:456216"/>
        <dbReference type="EC" id="2.7.1.39"/>
    </reaction>
</comment>
<evidence type="ECO:0000256" key="4">
    <source>
        <dbReference type="ARBA" id="ARBA00022741"/>
    </source>
</evidence>
<proteinExistence type="inferred from homology"/>
<dbReference type="HOGENOM" id="CLU_041243_0_2_0"/>
<keyword evidence="3 7" id="KW-0791">Threonine biosynthesis</keyword>